<gene>
    <name evidence="9" type="ORF">METZ01_LOCUS56092</name>
</gene>
<feature type="transmembrane region" description="Helical" evidence="7">
    <location>
        <begin position="29"/>
        <end position="52"/>
    </location>
</feature>
<evidence type="ECO:0000256" key="4">
    <source>
        <dbReference type="ARBA" id="ARBA00022692"/>
    </source>
</evidence>
<name>A0A381SIW3_9ZZZZ</name>
<dbReference type="Pfam" id="PF00528">
    <property type="entry name" value="BPD_transp_1"/>
    <property type="match status" value="1"/>
</dbReference>
<sequence length="486" mass="53022">MAVQIPESKPWYSRAKLTRSFKIARRLPLIPIFLIIFVLILPAVLADAWSAWRGPAFHPEKPHTETRLMPPAWVKAKVESVHPAVDIPNLDIYVGDELVPGVHVKLGKTTDDSYGTIVYEDGEKVHGIIEVKTQEGEKIRVHRALIYEGGIESSMKSKLGGTLVTWKNPIQFSGGGAYTRRATTEIQSGLAFIDEVAWTSFGGALVGYPAVEAISVLDASGKEVVPKSGLITTNEIYLDGNEAQILAMDNSYKVRTNDGERRFFLGTDKAGRDIVTRLIHGARISLTVSLIAILFAGSVGTTLGLLAGYSGGWVDALIMRLVDMKLAIPSILLALVFVAVVGRGFGTVVTVIALVYWAIYARQARGETLAIKNRDFVQRAKVAGASHTRIIMKHILPNVLNSLVIVATLQLGTAILFEASLSFLNAGIPRPIPAWGIMVADGRELITSHWWVTLWPGLAILIAVLSLNLLGDWTRDTLDPKTRQVN</sequence>
<keyword evidence="2" id="KW-0813">Transport</keyword>
<evidence type="ECO:0000256" key="2">
    <source>
        <dbReference type="ARBA" id="ARBA00022448"/>
    </source>
</evidence>
<feature type="transmembrane region" description="Helical" evidence="7">
    <location>
        <begin position="399"/>
        <end position="428"/>
    </location>
</feature>
<evidence type="ECO:0000256" key="5">
    <source>
        <dbReference type="ARBA" id="ARBA00022989"/>
    </source>
</evidence>
<feature type="domain" description="ABC transmembrane type-1" evidence="8">
    <location>
        <begin position="282"/>
        <end position="471"/>
    </location>
</feature>
<feature type="transmembrane region" description="Helical" evidence="7">
    <location>
        <begin position="448"/>
        <end position="471"/>
    </location>
</feature>
<keyword evidence="6 7" id="KW-0472">Membrane</keyword>
<dbReference type="InterPro" id="IPR050366">
    <property type="entry name" value="BP-dependent_transpt_permease"/>
</dbReference>
<dbReference type="GO" id="GO:0055085">
    <property type="term" value="P:transmembrane transport"/>
    <property type="evidence" value="ECO:0007669"/>
    <property type="project" value="InterPro"/>
</dbReference>
<feature type="transmembrane region" description="Helical" evidence="7">
    <location>
        <begin position="326"/>
        <end position="359"/>
    </location>
</feature>
<dbReference type="GO" id="GO:0005886">
    <property type="term" value="C:plasma membrane"/>
    <property type="evidence" value="ECO:0007669"/>
    <property type="project" value="UniProtKB-SubCell"/>
</dbReference>
<dbReference type="PANTHER" id="PTHR43386">
    <property type="entry name" value="OLIGOPEPTIDE TRANSPORT SYSTEM PERMEASE PROTEIN APPC"/>
    <property type="match status" value="1"/>
</dbReference>
<keyword evidence="3" id="KW-1003">Cell membrane</keyword>
<evidence type="ECO:0000256" key="7">
    <source>
        <dbReference type="SAM" id="Phobius"/>
    </source>
</evidence>
<evidence type="ECO:0000256" key="3">
    <source>
        <dbReference type="ARBA" id="ARBA00022475"/>
    </source>
</evidence>
<dbReference type="EMBL" id="UINC01003086">
    <property type="protein sequence ID" value="SVA03238.1"/>
    <property type="molecule type" value="Genomic_DNA"/>
</dbReference>
<dbReference type="PANTHER" id="PTHR43386:SF1">
    <property type="entry name" value="D,D-DIPEPTIDE TRANSPORT SYSTEM PERMEASE PROTEIN DDPC-RELATED"/>
    <property type="match status" value="1"/>
</dbReference>
<evidence type="ECO:0000313" key="9">
    <source>
        <dbReference type="EMBL" id="SVA03238.1"/>
    </source>
</evidence>
<evidence type="ECO:0000256" key="1">
    <source>
        <dbReference type="ARBA" id="ARBA00004651"/>
    </source>
</evidence>
<proteinExistence type="predicted"/>
<evidence type="ECO:0000256" key="6">
    <source>
        <dbReference type="ARBA" id="ARBA00023136"/>
    </source>
</evidence>
<dbReference type="PROSITE" id="PS50928">
    <property type="entry name" value="ABC_TM1"/>
    <property type="match status" value="1"/>
</dbReference>
<dbReference type="CDD" id="cd06261">
    <property type="entry name" value="TM_PBP2"/>
    <property type="match status" value="1"/>
</dbReference>
<evidence type="ECO:0000259" key="8">
    <source>
        <dbReference type="PROSITE" id="PS50928"/>
    </source>
</evidence>
<dbReference type="Gene3D" id="1.10.3720.10">
    <property type="entry name" value="MetI-like"/>
    <property type="match status" value="1"/>
</dbReference>
<keyword evidence="5 7" id="KW-1133">Transmembrane helix</keyword>
<protein>
    <recommendedName>
        <fullName evidence="8">ABC transmembrane type-1 domain-containing protein</fullName>
    </recommendedName>
</protein>
<dbReference type="SUPFAM" id="SSF161098">
    <property type="entry name" value="MetI-like"/>
    <property type="match status" value="1"/>
</dbReference>
<comment type="subcellular location">
    <subcellularLocation>
        <location evidence="1">Cell membrane</location>
        <topology evidence="1">Multi-pass membrane protein</topology>
    </subcellularLocation>
</comment>
<dbReference type="InterPro" id="IPR000515">
    <property type="entry name" value="MetI-like"/>
</dbReference>
<reference evidence="9" key="1">
    <citation type="submission" date="2018-05" db="EMBL/GenBank/DDBJ databases">
        <authorList>
            <person name="Lanie J.A."/>
            <person name="Ng W.-L."/>
            <person name="Kazmierczak K.M."/>
            <person name="Andrzejewski T.M."/>
            <person name="Davidsen T.M."/>
            <person name="Wayne K.J."/>
            <person name="Tettelin H."/>
            <person name="Glass J.I."/>
            <person name="Rusch D."/>
            <person name="Podicherti R."/>
            <person name="Tsui H.-C.T."/>
            <person name="Winkler M.E."/>
        </authorList>
    </citation>
    <scope>NUCLEOTIDE SEQUENCE</scope>
</reference>
<feature type="transmembrane region" description="Helical" evidence="7">
    <location>
        <begin position="284"/>
        <end position="306"/>
    </location>
</feature>
<dbReference type="AlphaFoldDB" id="A0A381SIW3"/>
<keyword evidence="4 7" id="KW-0812">Transmembrane</keyword>
<accession>A0A381SIW3</accession>
<organism evidence="9">
    <name type="scientific">marine metagenome</name>
    <dbReference type="NCBI Taxonomy" id="408172"/>
    <lineage>
        <taxon>unclassified sequences</taxon>
        <taxon>metagenomes</taxon>
        <taxon>ecological metagenomes</taxon>
    </lineage>
</organism>
<dbReference type="InterPro" id="IPR035906">
    <property type="entry name" value="MetI-like_sf"/>
</dbReference>